<name>B4G2M5_DROPE</name>
<organism evidence="2">
    <name type="scientific">Drosophila persimilis</name>
    <name type="common">Fruit fly</name>
    <dbReference type="NCBI Taxonomy" id="7234"/>
    <lineage>
        <taxon>Eukaryota</taxon>
        <taxon>Metazoa</taxon>
        <taxon>Ecdysozoa</taxon>
        <taxon>Arthropoda</taxon>
        <taxon>Hexapoda</taxon>
        <taxon>Insecta</taxon>
        <taxon>Pterygota</taxon>
        <taxon>Neoptera</taxon>
        <taxon>Endopterygota</taxon>
        <taxon>Diptera</taxon>
        <taxon>Brachycera</taxon>
        <taxon>Muscomorpha</taxon>
        <taxon>Ephydroidea</taxon>
        <taxon>Drosophilidae</taxon>
        <taxon>Drosophila</taxon>
        <taxon>Sophophora</taxon>
    </lineage>
</organism>
<keyword evidence="2" id="KW-1185">Reference proteome</keyword>
<proteinExistence type="predicted"/>
<dbReference type="EMBL" id="CH479179">
    <property type="protein sequence ID" value="EDW24070.1"/>
    <property type="molecule type" value="Genomic_DNA"/>
</dbReference>
<evidence type="ECO:0000313" key="1">
    <source>
        <dbReference type="EMBL" id="EDW24070.1"/>
    </source>
</evidence>
<sequence>MQPEADEWVKLVPQSDEGDRQWLAQQQPVGRIQKPVGEEQRLEGQDYGIQTHDEWWRQLELEELIHGQSLDVEAGDQLIQ</sequence>
<dbReference type="AlphaFoldDB" id="B4G2M5"/>
<protein>
    <submittedName>
        <fullName evidence="1">GL23934</fullName>
    </submittedName>
</protein>
<accession>B4G2M5</accession>
<evidence type="ECO:0000313" key="2">
    <source>
        <dbReference type="Proteomes" id="UP000008744"/>
    </source>
</evidence>
<gene>
    <name evidence="1" type="primary">Dper\GL23934</name>
    <name evidence="1" type="ORF">Dper_GL23934</name>
</gene>
<dbReference type="OMA" id="MQPEADE"/>
<reference evidence="1 2" key="1">
    <citation type="journal article" date="2007" name="Nature">
        <title>Evolution of genes and genomes on the Drosophila phylogeny.</title>
        <authorList>
            <consortium name="Drosophila 12 Genomes Consortium"/>
            <person name="Clark A.G."/>
            <person name="Eisen M.B."/>
            <person name="Smith D.R."/>
            <person name="Bergman C.M."/>
            <person name="Oliver B."/>
            <person name="Markow T.A."/>
            <person name="Kaufman T.C."/>
            <person name="Kellis M."/>
            <person name="Gelbart W."/>
            <person name="Iyer V.N."/>
            <person name="Pollard D.A."/>
            <person name="Sackton T.B."/>
            <person name="Larracuente A.M."/>
            <person name="Singh N.D."/>
            <person name="Abad J.P."/>
            <person name="Abt D.N."/>
            <person name="Adryan B."/>
            <person name="Aguade M."/>
            <person name="Akashi H."/>
            <person name="Anderson W.W."/>
            <person name="Aquadro C.F."/>
            <person name="Ardell D.H."/>
            <person name="Arguello R."/>
            <person name="Artieri C.G."/>
            <person name="Barbash D.A."/>
            <person name="Barker D."/>
            <person name="Barsanti P."/>
            <person name="Batterham P."/>
            <person name="Batzoglou S."/>
            <person name="Begun D."/>
            <person name="Bhutkar A."/>
            <person name="Blanco E."/>
            <person name="Bosak S.A."/>
            <person name="Bradley R.K."/>
            <person name="Brand A.D."/>
            <person name="Brent M.R."/>
            <person name="Brooks A.N."/>
            <person name="Brown R.H."/>
            <person name="Butlin R.K."/>
            <person name="Caggese C."/>
            <person name="Calvi B.R."/>
            <person name="Bernardo de Carvalho A."/>
            <person name="Caspi A."/>
            <person name="Castrezana S."/>
            <person name="Celniker S.E."/>
            <person name="Chang J.L."/>
            <person name="Chapple C."/>
            <person name="Chatterji S."/>
            <person name="Chinwalla A."/>
            <person name="Civetta A."/>
            <person name="Clifton S.W."/>
            <person name="Comeron J.M."/>
            <person name="Costello J.C."/>
            <person name="Coyne J.A."/>
            <person name="Daub J."/>
            <person name="David R.G."/>
            <person name="Delcher A.L."/>
            <person name="Delehaunty K."/>
            <person name="Do C.B."/>
            <person name="Ebling H."/>
            <person name="Edwards K."/>
            <person name="Eickbush T."/>
            <person name="Evans J.D."/>
            <person name="Filipski A."/>
            <person name="Findeiss S."/>
            <person name="Freyhult E."/>
            <person name="Fulton L."/>
            <person name="Fulton R."/>
            <person name="Garcia A.C."/>
            <person name="Gardiner A."/>
            <person name="Garfield D.A."/>
            <person name="Garvin B.E."/>
            <person name="Gibson G."/>
            <person name="Gilbert D."/>
            <person name="Gnerre S."/>
            <person name="Godfrey J."/>
            <person name="Good R."/>
            <person name="Gotea V."/>
            <person name="Gravely B."/>
            <person name="Greenberg A.J."/>
            <person name="Griffiths-Jones S."/>
            <person name="Gross S."/>
            <person name="Guigo R."/>
            <person name="Gustafson E.A."/>
            <person name="Haerty W."/>
            <person name="Hahn M.W."/>
            <person name="Halligan D.L."/>
            <person name="Halpern A.L."/>
            <person name="Halter G.M."/>
            <person name="Han M.V."/>
            <person name="Heger A."/>
            <person name="Hillier L."/>
            <person name="Hinrichs A.S."/>
            <person name="Holmes I."/>
            <person name="Hoskins R.A."/>
            <person name="Hubisz M.J."/>
            <person name="Hultmark D."/>
            <person name="Huntley M.A."/>
            <person name="Jaffe D.B."/>
            <person name="Jagadeeshan S."/>
            <person name="Jeck W.R."/>
            <person name="Johnson J."/>
            <person name="Jones C.D."/>
            <person name="Jordan W.C."/>
            <person name="Karpen G.H."/>
            <person name="Kataoka E."/>
            <person name="Keightley P.D."/>
            <person name="Kheradpour P."/>
            <person name="Kirkness E.F."/>
            <person name="Koerich L.B."/>
            <person name="Kristiansen K."/>
            <person name="Kudrna D."/>
            <person name="Kulathinal R.J."/>
            <person name="Kumar S."/>
            <person name="Kwok R."/>
            <person name="Lander E."/>
            <person name="Langley C.H."/>
            <person name="Lapoint R."/>
            <person name="Lazzaro B.P."/>
            <person name="Lee S.J."/>
            <person name="Levesque L."/>
            <person name="Li R."/>
            <person name="Lin C.F."/>
            <person name="Lin M.F."/>
            <person name="Lindblad-Toh K."/>
            <person name="Llopart A."/>
            <person name="Long M."/>
            <person name="Low L."/>
            <person name="Lozovsky E."/>
            <person name="Lu J."/>
            <person name="Luo M."/>
            <person name="Machado C.A."/>
            <person name="Makalowski W."/>
            <person name="Marzo M."/>
            <person name="Matsuda M."/>
            <person name="Matzkin L."/>
            <person name="McAllister B."/>
            <person name="McBride C.S."/>
            <person name="McKernan B."/>
            <person name="McKernan K."/>
            <person name="Mendez-Lago M."/>
            <person name="Minx P."/>
            <person name="Mollenhauer M.U."/>
            <person name="Montooth K."/>
            <person name="Mount S.M."/>
            <person name="Mu X."/>
            <person name="Myers E."/>
            <person name="Negre B."/>
            <person name="Newfeld S."/>
            <person name="Nielsen R."/>
            <person name="Noor M.A."/>
            <person name="O'Grady P."/>
            <person name="Pachter L."/>
            <person name="Papaceit M."/>
            <person name="Parisi M.J."/>
            <person name="Parisi M."/>
            <person name="Parts L."/>
            <person name="Pedersen J.S."/>
            <person name="Pesole G."/>
            <person name="Phillippy A.M."/>
            <person name="Ponting C.P."/>
            <person name="Pop M."/>
            <person name="Porcelli D."/>
            <person name="Powell J.R."/>
            <person name="Prohaska S."/>
            <person name="Pruitt K."/>
            <person name="Puig M."/>
            <person name="Quesneville H."/>
            <person name="Ram K.R."/>
            <person name="Rand D."/>
            <person name="Rasmussen M.D."/>
            <person name="Reed L.K."/>
            <person name="Reenan R."/>
            <person name="Reily A."/>
            <person name="Remington K.A."/>
            <person name="Rieger T.T."/>
            <person name="Ritchie M.G."/>
            <person name="Robin C."/>
            <person name="Rogers Y.H."/>
            <person name="Rohde C."/>
            <person name="Rozas J."/>
            <person name="Rubenfield M.J."/>
            <person name="Ruiz A."/>
            <person name="Russo S."/>
            <person name="Salzberg S.L."/>
            <person name="Sanchez-Gracia A."/>
            <person name="Saranga D.J."/>
            <person name="Sato H."/>
            <person name="Schaeffer S.W."/>
            <person name="Schatz M.C."/>
            <person name="Schlenke T."/>
            <person name="Schwartz R."/>
            <person name="Segarra C."/>
            <person name="Singh R.S."/>
            <person name="Sirot L."/>
            <person name="Sirota M."/>
            <person name="Sisneros N.B."/>
            <person name="Smith C.D."/>
            <person name="Smith T.F."/>
            <person name="Spieth J."/>
            <person name="Stage D.E."/>
            <person name="Stark A."/>
            <person name="Stephan W."/>
            <person name="Strausberg R.L."/>
            <person name="Strempel S."/>
            <person name="Sturgill D."/>
            <person name="Sutton G."/>
            <person name="Sutton G.G."/>
            <person name="Tao W."/>
            <person name="Teichmann S."/>
            <person name="Tobari Y.N."/>
            <person name="Tomimura Y."/>
            <person name="Tsolas J.M."/>
            <person name="Valente V.L."/>
            <person name="Venter E."/>
            <person name="Venter J.C."/>
            <person name="Vicario S."/>
            <person name="Vieira F.G."/>
            <person name="Vilella A.J."/>
            <person name="Villasante A."/>
            <person name="Walenz B."/>
            <person name="Wang J."/>
            <person name="Wasserman M."/>
            <person name="Watts T."/>
            <person name="Wilson D."/>
            <person name="Wilson R.K."/>
            <person name="Wing R.A."/>
            <person name="Wolfner M.F."/>
            <person name="Wong A."/>
            <person name="Wong G.K."/>
            <person name="Wu C.I."/>
            <person name="Wu G."/>
            <person name="Yamamoto D."/>
            <person name="Yang H.P."/>
            <person name="Yang S.P."/>
            <person name="Yorke J.A."/>
            <person name="Yoshida K."/>
            <person name="Zdobnov E."/>
            <person name="Zhang P."/>
            <person name="Zhang Y."/>
            <person name="Zimin A.V."/>
            <person name="Baldwin J."/>
            <person name="Abdouelleil A."/>
            <person name="Abdulkadir J."/>
            <person name="Abebe A."/>
            <person name="Abera B."/>
            <person name="Abreu J."/>
            <person name="Acer S.C."/>
            <person name="Aftuck L."/>
            <person name="Alexander A."/>
            <person name="An P."/>
            <person name="Anderson E."/>
            <person name="Anderson S."/>
            <person name="Arachi H."/>
            <person name="Azer M."/>
            <person name="Bachantsang P."/>
            <person name="Barry A."/>
            <person name="Bayul T."/>
            <person name="Berlin A."/>
            <person name="Bessette D."/>
            <person name="Bloom T."/>
            <person name="Blye J."/>
            <person name="Boguslavskiy L."/>
            <person name="Bonnet C."/>
            <person name="Boukhgalter B."/>
            <person name="Bourzgui I."/>
            <person name="Brown A."/>
            <person name="Cahill P."/>
            <person name="Channer S."/>
            <person name="Cheshatsang Y."/>
            <person name="Chuda L."/>
            <person name="Citroen M."/>
            <person name="Collymore A."/>
            <person name="Cooke P."/>
            <person name="Costello M."/>
            <person name="D'Aco K."/>
            <person name="Daza R."/>
            <person name="De Haan G."/>
            <person name="DeGray S."/>
            <person name="DeMaso C."/>
            <person name="Dhargay N."/>
            <person name="Dooley K."/>
            <person name="Dooley E."/>
            <person name="Doricent M."/>
            <person name="Dorje P."/>
            <person name="Dorjee K."/>
            <person name="Dupes A."/>
            <person name="Elong R."/>
            <person name="Falk J."/>
            <person name="Farina A."/>
            <person name="Faro S."/>
            <person name="Ferguson D."/>
            <person name="Fisher S."/>
            <person name="Foley C.D."/>
            <person name="Franke A."/>
            <person name="Friedrich D."/>
            <person name="Gadbois L."/>
            <person name="Gearin G."/>
            <person name="Gearin C.R."/>
            <person name="Giannoukos G."/>
            <person name="Goode T."/>
            <person name="Graham J."/>
            <person name="Grandbois E."/>
            <person name="Grewal S."/>
            <person name="Gyaltsen K."/>
            <person name="Hafez N."/>
            <person name="Hagos B."/>
            <person name="Hall J."/>
            <person name="Henson C."/>
            <person name="Hollinger A."/>
            <person name="Honan T."/>
            <person name="Huard M.D."/>
            <person name="Hughes L."/>
            <person name="Hurhula B."/>
            <person name="Husby M.E."/>
            <person name="Kamat A."/>
            <person name="Kanga B."/>
            <person name="Kashin S."/>
            <person name="Khazanovich D."/>
            <person name="Kisner P."/>
            <person name="Lance K."/>
            <person name="Lara M."/>
            <person name="Lee W."/>
            <person name="Lennon N."/>
            <person name="Letendre F."/>
            <person name="LeVine R."/>
            <person name="Lipovsky A."/>
            <person name="Liu X."/>
            <person name="Liu J."/>
            <person name="Liu S."/>
            <person name="Lokyitsang T."/>
            <person name="Lokyitsang Y."/>
            <person name="Lubonja R."/>
            <person name="Lui A."/>
            <person name="MacDonald P."/>
            <person name="Magnisalis V."/>
            <person name="Maru K."/>
            <person name="Matthews C."/>
            <person name="McCusker W."/>
            <person name="McDonough S."/>
            <person name="Mehta T."/>
            <person name="Meldrim J."/>
            <person name="Meneus L."/>
            <person name="Mihai O."/>
            <person name="Mihalev A."/>
            <person name="Mihova T."/>
            <person name="Mittelman R."/>
            <person name="Mlenga V."/>
            <person name="Montmayeur A."/>
            <person name="Mulrain L."/>
            <person name="Navidi A."/>
            <person name="Naylor J."/>
            <person name="Negash T."/>
            <person name="Nguyen T."/>
            <person name="Nguyen N."/>
            <person name="Nicol R."/>
            <person name="Norbu C."/>
            <person name="Norbu N."/>
            <person name="Novod N."/>
            <person name="O'Neill B."/>
            <person name="Osman S."/>
            <person name="Markiewicz E."/>
            <person name="Oyono O.L."/>
            <person name="Patti C."/>
            <person name="Phunkhang P."/>
            <person name="Pierre F."/>
            <person name="Priest M."/>
            <person name="Raghuraman S."/>
            <person name="Rege F."/>
            <person name="Reyes R."/>
            <person name="Rise C."/>
            <person name="Rogov P."/>
            <person name="Ross K."/>
            <person name="Ryan E."/>
            <person name="Settipalli S."/>
            <person name="Shea T."/>
            <person name="Sherpa N."/>
            <person name="Shi L."/>
            <person name="Shih D."/>
            <person name="Sparrow T."/>
            <person name="Spaulding J."/>
            <person name="Stalker J."/>
            <person name="Stange-Thomann N."/>
            <person name="Stavropoulos S."/>
            <person name="Stone C."/>
            <person name="Strader C."/>
            <person name="Tesfaye S."/>
            <person name="Thomson T."/>
            <person name="Thoulutsang Y."/>
            <person name="Thoulutsang D."/>
            <person name="Topham K."/>
            <person name="Topping I."/>
            <person name="Tsamla T."/>
            <person name="Vassiliev H."/>
            <person name="Vo A."/>
            <person name="Wangchuk T."/>
            <person name="Wangdi T."/>
            <person name="Weiand M."/>
            <person name="Wilkinson J."/>
            <person name="Wilson A."/>
            <person name="Yadav S."/>
            <person name="Young G."/>
            <person name="Yu Q."/>
            <person name="Zembek L."/>
            <person name="Zhong D."/>
            <person name="Zimmer A."/>
            <person name="Zwirko Z."/>
            <person name="Jaffe D.B."/>
            <person name="Alvarez P."/>
            <person name="Brockman W."/>
            <person name="Butler J."/>
            <person name="Chin C."/>
            <person name="Gnerre S."/>
            <person name="Grabherr M."/>
            <person name="Kleber M."/>
            <person name="Mauceli E."/>
            <person name="MacCallum I."/>
        </authorList>
    </citation>
    <scope>NUCLEOTIDE SEQUENCE [LARGE SCALE GENOMIC DNA]</scope>
    <source>
        <strain evidence="2">MSH-3 / Tucson 14011-0111.49</strain>
    </source>
</reference>
<dbReference type="HOGENOM" id="CLU_2592313_0_0_1"/>
<dbReference type="Proteomes" id="UP000008744">
    <property type="component" value="Unassembled WGS sequence"/>
</dbReference>